<dbReference type="GeneTree" id="ENSGT00390000002732"/>
<evidence type="ECO:0000256" key="6">
    <source>
        <dbReference type="ARBA" id="ARBA00022730"/>
    </source>
</evidence>
<evidence type="ECO:0000256" key="9">
    <source>
        <dbReference type="ARBA" id="ARBA00022980"/>
    </source>
</evidence>
<dbReference type="Ensembl" id="ENSSFOT00015006992.2">
    <property type="protein sequence ID" value="ENSSFOP00015006883.2"/>
    <property type="gene ID" value="ENSSFOG00015004554.2"/>
</dbReference>
<keyword evidence="7" id="KW-0694">RNA-binding</keyword>
<evidence type="ECO:0000256" key="13">
    <source>
        <dbReference type="ARBA" id="ARBA00023288"/>
    </source>
</evidence>
<dbReference type="NCBIfam" id="TIGR03630">
    <property type="entry name" value="uS17_arch"/>
    <property type="match status" value="1"/>
</dbReference>
<protein>
    <recommendedName>
        <fullName evidence="14">Small ribosomal subunit protein uS17</fullName>
    </recommendedName>
    <alternativeName>
        <fullName evidence="15">40S ribosomal protein S11</fullName>
    </alternativeName>
</protein>
<accession>A0A8C9R875</accession>
<dbReference type="Gene3D" id="2.40.50.1000">
    <property type="match status" value="1"/>
</dbReference>
<keyword evidence="11" id="KW-0564">Palmitate</keyword>
<keyword evidence="4" id="KW-0963">Cytoplasm</keyword>
<dbReference type="AlphaFoldDB" id="A0A8C9R875"/>
<evidence type="ECO:0000256" key="5">
    <source>
        <dbReference type="ARBA" id="ARBA00022553"/>
    </source>
</evidence>
<keyword evidence="19" id="KW-1185">Reference proteome</keyword>
<keyword evidence="5" id="KW-0597">Phosphoprotein</keyword>
<gene>
    <name evidence="18" type="primary">RPS11</name>
    <name evidence="18" type="synonym">rps11</name>
</gene>
<evidence type="ECO:0000313" key="18">
    <source>
        <dbReference type="Ensembl" id="ENSSFOP00015006883.2"/>
    </source>
</evidence>
<evidence type="ECO:0000256" key="12">
    <source>
        <dbReference type="ARBA" id="ARBA00023274"/>
    </source>
</evidence>
<dbReference type="InterPro" id="IPR000266">
    <property type="entry name" value="Ribosomal_uS17"/>
</dbReference>
<dbReference type="Pfam" id="PF16205">
    <property type="entry name" value="Ribosomal_S17_N"/>
    <property type="match status" value="1"/>
</dbReference>
<keyword evidence="10" id="KW-0007">Acetylation</keyword>
<dbReference type="GO" id="GO:0006412">
    <property type="term" value="P:translation"/>
    <property type="evidence" value="ECO:0007669"/>
    <property type="project" value="InterPro"/>
</dbReference>
<dbReference type="Pfam" id="PF00366">
    <property type="entry name" value="Ribosomal_S17"/>
    <property type="match status" value="1"/>
</dbReference>
<evidence type="ECO:0000256" key="10">
    <source>
        <dbReference type="ARBA" id="ARBA00022990"/>
    </source>
</evidence>
<evidence type="ECO:0000256" key="11">
    <source>
        <dbReference type="ARBA" id="ARBA00023139"/>
    </source>
</evidence>
<reference evidence="18" key="3">
    <citation type="submission" date="2025-09" db="UniProtKB">
        <authorList>
            <consortium name="Ensembl"/>
        </authorList>
    </citation>
    <scope>IDENTIFICATION</scope>
</reference>
<dbReference type="GO" id="GO:0022627">
    <property type="term" value="C:cytosolic small ribosomal subunit"/>
    <property type="evidence" value="ECO:0007669"/>
    <property type="project" value="TreeGrafter"/>
</dbReference>
<keyword evidence="9 16" id="KW-0689">Ribosomal protein</keyword>
<evidence type="ECO:0000256" key="4">
    <source>
        <dbReference type="ARBA" id="ARBA00022490"/>
    </source>
</evidence>
<dbReference type="InterPro" id="IPR019979">
    <property type="entry name" value="Ribosomal_uS17_CS"/>
</dbReference>
<dbReference type="InterPro" id="IPR028333">
    <property type="entry name" value="Ribosomal_uS17_arc/euk"/>
</dbReference>
<dbReference type="GO" id="GO:0003735">
    <property type="term" value="F:structural constituent of ribosome"/>
    <property type="evidence" value="ECO:0007669"/>
    <property type="project" value="InterPro"/>
</dbReference>
<evidence type="ECO:0000256" key="8">
    <source>
        <dbReference type="ARBA" id="ARBA00022934"/>
    </source>
</evidence>
<evidence type="ECO:0000256" key="7">
    <source>
        <dbReference type="ARBA" id="ARBA00022884"/>
    </source>
</evidence>
<proteinExistence type="inferred from homology"/>
<dbReference type="PANTHER" id="PTHR10744:SF9">
    <property type="entry name" value="40S RIBOSOMAL PROTEIN S11-RELATED"/>
    <property type="match status" value="1"/>
</dbReference>
<dbReference type="FunFam" id="2.40.50.1000:FF:000008">
    <property type="entry name" value="40S ribosomal protein S11"/>
    <property type="match status" value="1"/>
</dbReference>
<evidence type="ECO:0000256" key="1">
    <source>
        <dbReference type="ARBA" id="ARBA00004496"/>
    </source>
</evidence>
<comment type="subcellular location">
    <subcellularLocation>
        <location evidence="1">Cytoplasm</location>
    </subcellularLocation>
</comment>
<evidence type="ECO:0000256" key="15">
    <source>
        <dbReference type="ARBA" id="ARBA00035471"/>
    </source>
</evidence>
<evidence type="ECO:0000256" key="16">
    <source>
        <dbReference type="RuleBase" id="RU003872"/>
    </source>
</evidence>
<dbReference type="PRINTS" id="PR00973">
    <property type="entry name" value="RIBOSOMALS17"/>
</dbReference>
<organism evidence="18 19">
    <name type="scientific">Scleropages formosus</name>
    <name type="common">Asian bonytongue</name>
    <name type="synonym">Osteoglossum formosum</name>
    <dbReference type="NCBI Taxonomy" id="113540"/>
    <lineage>
        <taxon>Eukaryota</taxon>
        <taxon>Metazoa</taxon>
        <taxon>Chordata</taxon>
        <taxon>Craniata</taxon>
        <taxon>Vertebrata</taxon>
        <taxon>Euteleostomi</taxon>
        <taxon>Actinopterygii</taxon>
        <taxon>Neopterygii</taxon>
        <taxon>Teleostei</taxon>
        <taxon>Osteoglossocephala</taxon>
        <taxon>Osteoglossomorpha</taxon>
        <taxon>Osteoglossiformes</taxon>
        <taxon>Osteoglossidae</taxon>
        <taxon>Scleropages</taxon>
    </lineage>
</organism>
<dbReference type="CDD" id="cd00364">
    <property type="entry name" value="Ribosomal_uS17"/>
    <property type="match status" value="1"/>
</dbReference>
<dbReference type="OrthoDB" id="10254436at2759"/>
<dbReference type="GO" id="GO:0019843">
    <property type="term" value="F:rRNA binding"/>
    <property type="evidence" value="ECO:0007669"/>
    <property type="project" value="UniProtKB-KW"/>
</dbReference>
<evidence type="ECO:0000313" key="19">
    <source>
        <dbReference type="Proteomes" id="UP000694397"/>
    </source>
</evidence>
<feature type="domain" description="Small ribosomal subunit protein uS17 N-terminal" evidence="17">
    <location>
        <begin position="86"/>
        <end position="155"/>
    </location>
</feature>
<evidence type="ECO:0000256" key="3">
    <source>
        <dbReference type="ARBA" id="ARBA00022481"/>
    </source>
</evidence>
<name>A0A8C9R875_SCLFO</name>
<keyword evidence="3" id="KW-0488">Methylation</keyword>
<evidence type="ECO:0000256" key="2">
    <source>
        <dbReference type="ARBA" id="ARBA00010254"/>
    </source>
</evidence>
<dbReference type="Proteomes" id="UP000694397">
    <property type="component" value="Chromosome 8"/>
</dbReference>
<dbReference type="SUPFAM" id="SSF50249">
    <property type="entry name" value="Nucleic acid-binding proteins"/>
    <property type="match status" value="1"/>
</dbReference>
<comment type="similarity">
    <text evidence="2 16">Belongs to the universal ribosomal protein uS17 family.</text>
</comment>
<keyword evidence="12 16" id="KW-0687">Ribonucleoprotein</keyword>
<sequence length="240" mass="27145">MRIPYGRAKHVLCETVAILFATVNIRLEALLPFHSVQIQLTRTSLPVHAEGRLGSLTPLPLAGVFAGPRGFLGLFLTRRVKMADAQTERAYQKQPTIFQNKKRVLAGEGGGKEKLPRYHKSVGLGFKTPREAIEGTYIDKKCPFTGNVSIRGRILSGVVTKMKMQRTIVIRRDYLHYIRKYNRFEKRHKNMSVHLSPAFRDIQVGDIVTVGECRPLSKTVRFNVLKVTKAAGAKKQFQKF</sequence>
<reference evidence="18" key="2">
    <citation type="submission" date="2025-08" db="UniProtKB">
        <authorList>
            <consortium name="Ensembl"/>
        </authorList>
    </citation>
    <scope>IDENTIFICATION</scope>
</reference>
<keyword evidence="8" id="KW-0164">Citrullination</keyword>
<dbReference type="PANTHER" id="PTHR10744">
    <property type="entry name" value="40S RIBOSOMAL PROTEIN S11 FAMILY MEMBER"/>
    <property type="match status" value="1"/>
</dbReference>
<dbReference type="InterPro" id="IPR032440">
    <property type="entry name" value="Ribosomal_uS17_N"/>
</dbReference>
<dbReference type="InterPro" id="IPR012340">
    <property type="entry name" value="NA-bd_OB-fold"/>
</dbReference>
<keyword evidence="13" id="KW-0449">Lipoprotein</keyword>
<dbReference type="PROSITE" id="PS00056">
    <property type="entry name" value="RIBOSOMAL_S17"/>
    <property type="match status" value="1"/>
</dbReference>
<reference evidence="18 19" key="1">
    <citation type="submission" date="2019-04" db="EMBL/GenBank/DDBJ databases">
        <authorList>
            <consortium name="Wellcome Sanger Institute Data Sharing"/>
        </authorList>
    </citation>
    <scope>NUCLEOTIDE SEQUENCE [LARGE SCALE GENOMIC DNA]</scope>
</reference>
<keyword evidence="6" id="KW-0699">rRNA-binding</keyword>
<evidence type="ECO:0000256" key="14">
    <source>
        <dbReference type="ARBA" id="ARBA00035164"/>
    </source>
</evidence>
<evidence type="ECO:0000259" key="17">
    <source>
        <dbReference type="Pfam" id="PF16205"/>
    </source>
</evidence>